<organism evidence="1 2">
    <name type="scientific">Adiantum capillus-veneris</name>
    <name type="common">Maidenhair fern</name>
    <dbReference type="NCBI Taxonomy" id="13818"/>
    <lineage>
        <taxon>Eukaryota</taxon>
        <taxon>Viridiplantae</taxon>
        <taxon>Streptophyta</taxon>
        <taxon>Embryophyta</taxon>
        <taxon>Tracheophyta</taxon>
        <taxon>Polypodiopsida</taxon>
        <taxon>Polypodiidae</taxon>
        <taxon>Polypodiales</taxon>
        <taxon>Pteridineae</taxon>
        <taxon>Pteridaceae</taxon>
        <taxon>Vittarioideae</taxon>
        <taxon>Adiantum</taxon>
    </lineage>
</organism>
<dbReference type="Proteomes" id="UP000886520">
    <property type="component" value="Chromosome 22"/>
</dbReference>
<name>A0A9D4U7J4_ADICA</name>
<sequence>VFPKINARNRVIRRTLRGKFPSRGRCVLLLPFLGERERERERERKRVSEQAGLLTSILLREAMENRLRAVLGIPGPDKSRYTGIPVTGIIDSMQFYLHYFLDTPAYSLSRMCDAFQAGNFIALTNEVQCFWGRAWPQKKKELKRWRVRNIPCPAVETGERRIIMACLTEQLADAFNELISRGLPRGASLWDEFPKGTSFELESPPAWCNLIMNPKGIHIHINNYNKPRWLDNDECCSANFLKRGIRIDKHIMYFA</sequence>
<evidence type="ECO:0000313" key="1">
    <source>
        <dbReference type="EMBL" id="KAI5062580.1"/>
    </source>
</evidence>
<dbReference type="EMBL" id="JABFUD020000022">
    <property type="protein sequence ID" value="KAI5062580.1"/>
    <property type="molecule type" value="Genomic_DNA"/>
</dbReference>
<keyword evidence="2" id="KW-1185">Reference proteome</keyword>
<protein>
    <submittedName>
        <fullName evidence="1">Uncharacterized protein</fullName>
    </submittedName>
</protein>
<reference evidence="1" key="1">
    <citation type="submission" date="2021-01" db="EMBL/GenBank/DDBJ databases">
        <title>Adiantum capillus-veneris genome.</title>
        <authorList>
            <person name="Fang Y."/>
            <person name="Liao Q."/>
        </authorList>
    </citation>
    <scope>NUCLEOTIDE SEQUENCE</scope>
    <source>
        <strain evidence="1">H3</strain>
        <tissue evidence="1">Leaf</tissue>
    </source>
</reference>
<dbReference type="AlphaFoldDB" id="A0A9D4U7J4"/>
<evidence type="ECO:0000313" key="2">
    <source>
        <dbReference type="Proteomes" id="UP000886520"/>
    </source>
</evidence>
<proteinExistence type="predicted"/>
<gene>
    <name evidence="1" type="ORF">GOP47_0023119</name>
</gene>
<comment type="caution">
    <text evidence="1">The sequence shown here is derived from an EMBL/GenBank/DDBJ whole genome shotgun (WGS) entry which is preliminary data.</text>
</comment>
<dbReference type="OrthoDB" id="5422293at2759"/>
<accession>A0A9D4U7J4</accession>
<feature type="non-terminal residue" evidence="1">
    <location>
        <position position="1"/>
    </location>
</feature>